<evidence type="ECO:0000313" key="4">
    <source>
        <dbReference type="Proteomes" id="UP001169862"/>
    </source>
</evidence>
<gene>
    <name evidence="3" type="ORF">Q4490_16550</name>
</gene>
<dbReference type="PANTHER" id="PTHR31689">
    <property type="entry name" value="DIAMINOPIMELATE EPIMERASE, CHLOROPLASTIC"/>
    <property type="match status" value="1"/>
</dbReference>
<dbReference type="GO" id="GO:0005829">
    <property type="term" value="C:cytosol"/>
    <property type="evidence" value="ECO:0007669"/>
    <property type="project" value="TreeGrafter"/>
</dbReference>
<dbReference type="GO" id="GO:0009089">
    <property type="term" value="P:lysine biosynthetic process via diaminopimelate"/>
    <property type="evidence" value="ECO:0007669"/>
    <property type="project" value="InterPro"/>
</dbReference>
<organism evidence="3 4">
    <name type="scientific">Neptunomonas phycophila</name>
    <dbReference type="NCBI Taxonomy" id="1572645"/>
    <lineage>
        <taxon>Bacteria</taxon>
        <taxon>Pseudomonadati</taxon>
        <taxon>Pseudomonadota</taxon>
        <taxon>Gammaproteobacteria</taxon>
        <taxon>Oceanospirillales</taxon>
        <taxon>Oceanospirillaceae</taxon>
        <taxon>Neptunomonas</taxon>
    </lineage>
</organism>
<accession>A0AAW7XLK4</accession>
<dbReference type="Pfam" id="PF01678">
    <property type="entry name" value="DAP_epimerase"/>
    <property type="match status" value="1"/>
</dbReference>
<evidence type="ECO:0000256" key="1">
    <source>
        <dbReference type="ARBA" id="ARBA00010219"/>
    </source>
</evidence>
<comment type="caution">
    <text evidence="3">The sequence shown here is derived from an EMBL/GenBank/DDBJ whole genome shotgun (WGS) entry which is preliminary data.</text>
</comment>
<keyword evidence="2" id="KW-0413">Isomerase</keyword>
<sequence length="398" mass="44472">MTKIPFTKYSSCGNNFVVVDMTETVWLSEAAMSEFAYQATNMSFGVGCDNLLVLQKATSQTLSDINDYRRYWRLPPDLSNETYIFRMFEPDGQEALCCGNGLMCIAQYLYQQYGLSQVPIITEVPFLTPKLISIGTQSDTAHSWAEMGFPRKLPPVLVTPGFTQNEVSVIESFRVSELEINGCSLLGENATLSFVCYLSFTGEPHLVIFPDVCFEDPAIASAIFKNNTRIGDLENDPGSQLVHAIGHAINRAYHSFFPYGISVNFTRIKSQKIIENRCFERGIYRETLACGTGAMAAAFTVQQLFSPEEKVITVLPHRCRWHDDEAVIKVQELESGWRIQSNPILLFEGVYHMKRSLMRQADKQHVANKEASTLGVTKKLAQGHAKSLAKAGTQCLLA</sequence>
<dbReference type="AlphaFoldDB" id="A0AAW7XLK4"/>
<evidence type="ECO:0000313" key="3">
    <source>
        <dbReference type="EMBL" id="MDO6455174.1"/>
    </source>
</evidence>
<dbReference type="InterPro" id="IPR001653">
    <property type="entry name" value="DAP_epimerase_DapF"/>
</dbReference>
<reference evidence="3" key="1">
    <citation type="submission" date="2023-07" db="EMBL/GenBank/DDBJ databases">
        <title>Genome content predicts the carbon catabolic preferences of heterotrophic bacteria.</title>
        <authorList>
            <person name="Gralka M."/>
        </authorList>
    </citation>
    <scope>NUCLEOTIDE SEQUENCE</scope>
    <source>
        <strain evidence="3">I2M16</strain>
    </source>
</reference>
<evidence type="ECO:0000256" key="2">
    <source>
        <dbReference type="ARBA" id="ARBA00023235"/>
    </source>
</evidence>
<dbReference type="EMBL" id="JAUOPG010000013">
    <property type="protein sequence ID" value="MDO6455174.1"/>
    <property type="molecule type" value="Genomic_DNA"/>
</dbReference>
<protein>
    <submittedName>
        <fullName evidence="3">Diaminopimelate epimerase</fullName>
    </submittedName>
</protein>
<dbReference type="SUPFAM" id="SSF54506">
    <property type="entry name" value="Diaminopimelate epimerase-like"/>
    <property type="match status" value="2"/>
</dbReference>
<dbReference type="GO" id="GO:0008837">
    <property type="term" value="F:diaminopimelate epimerase activity"/>
    <property type="evidence" value="ECO:0007669"/>
    <property type="project" value="InterPro"/>
</dbReference>
<dbReference type="RefSeq" id="WP_303552189.1">
    <property type="nucleotide sequence ID" value="NZ_JAUOPG010000013.1"/>
</dbReference>
<dbReference type="PANTHER" id="PTHR31689:SF0">
    <property type="entry name" value="DIAMINOPIMELATE EPIMERASE"/>
    <property type="match status" value="1"/>
</dbReference>
<dbReference type="Proteomes" id="UP001169862">
    <property type="component" value="Unassembled WGS sequence"/>
</dbReference>
<dbReference type="Gene3D" id="3.10.310.10">
    <property type="entry name" value="Diaminopimelate Epimerase, Chain A, domain 1"/>
    <property type="match status" value="2"/>
</dbReference>
<comment type="similarity">
    <text evidence="1">Belongs to the diaminopimelate epimerase family.</text>
</comment>
<name>A0AAW7XLK4_9GAMM</name>
<proteinExistence type="inferred from homology"/>